<feature type="repeat" description="ANK" evidence="2">
    <location>
        <begin position="170"/>
        <end position="202"/>
    </location>
</feature>
<evidence type="ECO:0000256" key="3">
    <source>
        <dbReference type="SAM" id="MobiDB-lite"/>
    </source>
</evidence>
<dbReference type="SMART" id="SM00248">
    <property type="entry name" value="ANK"/>
    <property type="match status" value="2"/>
</dbReference>
<protein>
    <submittedName>
        <fullName evidence="5">Aste57867_8880 protein</fullName>
    </submittedName>
</protein>
<evidence type="ECO:0000313" key="6">
    <source>
        <dbReference type="Proteomes" id="UP000332933"/>
    </source>
</evidence>
<feature type="region of interest" description="Disordered" evidence="3">
    <location>
        <begin position="52"/>
        <end position="122"/>
    </location>
</feature>
<dbReference type="SUPFAM" id="SSF48403">
    <property type="entry name" value="Ankyrin repeat"/>
    <property type="match status" value="1"/>
</dbReference>
<evidence type="ECO:0000313" key="4">
    <source>
        <dbReference type="EMBL" id="KAF0700613.1"/>
    </source>
</evidence>
<evidence type="ECO:0000256" key="1">
    <source>
        <dbReference type="ARBA" id="ARBA00023121"/>
    </source>
</evidence>
<feature type="repeat" description="ANK" evidence="2">
    <location>
        <begin position="203"/>
        <end position="236"/>
    </location>
</feature>
<dbReference type="Gene3D" id="1.25.40.20">
    <property type="entry name" value="Ankyrin repeat-containing domain"/>
    <property type="match status" value="1"/>
</dbReference>
<feature type="compositionally biased region" description="Polar residues" evidence="3">
    <location>
        <begin position="83"/>
        <end position="93"/>
    </location>
</feature>
<dbReference type="GO" id="GO:0000062">
    <property type="term" value="F:fatty-acyl-CoA binding"/>
    <property type="evidence" value="ECO:0007669"/>
    <property type="project" value="TreeGrafter"/>
</dbReference>
<keyword evidence="2" id="KW-0040">ANK repeat</keyword>
<dbReference type="PANTHER" id="PTHR24119">
    <property type="entry name" value="ACYL-COA-BINDING DOMAIN-CONTAINING PROTEIN 6"/>
    <property type="match status" value="1"/>
</dbReference>
<evidence type="ECO:0000256" key="2">
    <source>
        <dbReference type="PROSITE-ProRule" id="PRU00023"/>
    </source>
</evidence>
<reference evidence="5 6" key="1">
    <citation type="submission" date="2019-03" db="EMBL/GenBank/DDBJ databases">
        <authorList>
            <person name="Gaulin E."/>
            <person name="Dumas B."/>
        </authorList>
    </citation>
    <scope>NUCLEOTIDE SEQUENCE [LARGE SCALE GENOMIC DNA]</scope>
    <source>
        <strain evidence="5">CBS 568.67</strain>
    </source>
</reference>
<dbReference type="Proteomes" id="UP000332933">
    <property type="component" value="Unassembled WGS sequence"/>
</dbReference>
<evidence type="ECO:0000313" key="5">
    <source>
        <dbReference type="EMBL" id="VFT85766.1"/>
    </source>
</evidence>
<organism evidence="5 6">
    <name type="scientific">Aphanomyces stellatus</name>
    <dbReference type="NCBI Taxonomy" id="120398"/>
    <lineage>
        <taxon>Eukaryota</taxon>
        <taxon>Sar</taxon>
        <taxon>Stramenopiles</taxon>
        <taxon>Oomycota</taxon>
        <taxon>Saprolegniomycetes</taxon>
        <taxon>Saprolegniales</taxon>
        <taxon>Verrucalvaceae</taxon>
        <taxon>Aphanomyces</taxon>
    </lineage>
</organism>
<dbReference type="EMBL" id="CAADRA010005137">
    <property type="protein sequence ID" value="VFT85766.1"/>
    <property type="molecule type" value="Genomic_DNA"/>
</dbReference>
<proteinExistence type="predicted"/>
<dbReference type="Pfam" id="PF12796">
    <property type="entry name" value="Ank_2"/>
    <property type="match status" value="1"/>
</dbReference>
<reference evidence="4" key="2">
    <citation type="submission" date="2019-06" db="EMBL/GenBank/DDBJ databases">
        <title>Genomics analysis of Aphanomyces spp. identifies a new class of oomycete effector associated with host adaptation.</title>
        <authorList>
            <person name="Gaulin E."/>
        </authorList>
    </citation>
    <scope>NUCLEOTIDE SEQUENCE</scope>
    <source>
        <strain evidence="4">CBS 578.67</strain>
    </source>
</reference>
<dbReference type="PROSITE" id="PS50297">
    <property type="entry name" value="ANK_REP_REGION"/>
    <property type="match status" value="2"/>
</dbReference>
<keyword evidence="6" id="KW-1185">Reference proteome</keyword>
<sequence length="252" mass="27615">MFDSSSGGCFKNVTPPRHGSSLLKRCPAIFSHKRSLVVTLDDELMATQFSTPRGAARRIGPPPSLKSLPLETDHRFSSPRGAATSSRAFSSDNSMDDDLSTPRDEPASYSSDEQDEPGPPILARPRSYYKDIAFAKPVKADVFSLARHNRVDDVRDMLDSGLPVNIQDAYGNSLLLIACQNGLKRLAKELLRRGANINAQNTRGNTPLHFCYAYGYGETLGAYLISKGADVTIRNGQDLECYYGIEAPPSRE</sequence>
<dbReference type="PROSITE" id="PS50088">
    <property type="entry name" value="ANK_REPEAT"/>
    <property type="match status" value="2"/>
</dbReference>
<accession>A0A485KLK5</accession>
<dbReference type="PANTHER" id="PTHR24119:SF0">
    <property type="entry name" value="ACYL-COA-BINDING DOMAIN-CONTAINING PROTEIN 6"/>
    <property type="match status" value="1"/>
</dbReference>
<feature type="region of interest" description="Disordered" evidence="3">
    <location>
        <begin position="1"/>
        <end position="22"/>
    </location>
</feature>
<gene>
    <name evidence="5" type="primary">Aste57867_8880</name>
    <name evidence="4" type="ORF">As57867_008845</name>
    <name evidence="5" type="ORF">ASTE57867_8880</name>
</gene>
<dbReference type="InterPro" id="IPR002110">
    <property type="entry name" value="Ankyrin_rpt"/>
</dbReference>
<name>A0A485KLK5_9STRA</name>
<dbReference type="EMBL" id="VJMH01005116">
    <property type="protein sequence ID" value="KAF0700613.1"/>
    <property type="molecule type" value="Genomic_DNA"/>
</dbReference>
<dbReference type="AlphaFoldDB" id="A0A485KLK5"/>
<dbReference type="OrthoDB" id="341259at2759"/>
<keyword evidence="1" id="KW-0446">Lipid-binding</keyword>
<dbReference type="InterPro" id="IPR036770">
    <property type="entry name" value="Ankyrin_rpt-contain_sf"/>
</dbReference>